<gene>
    <name evidence="2" type="ORF">CA264_07825</name>
</gene>
<dbReference type="EMBL" id="CP021235">
    <property type="protein sequence ID" value="ARS35354.1"/>
    <property type="molecule type" value="Genomic_DNA"/>
</dbReference>
<proteinExistence type="predicted"/>
<name>A0A1X9YR79_9BACT</name>
<keyword evidence="1" id="KW-0472">Membrane</keyword>
<keyword evidence="1" id="KW-1133">Transmembrane helix</keyword>
<sequence>MAAALLFLVIQLPFLLLGFLIWHLILVYRSVNVNPYKFLSFTMLLGTIIHISIIYCFLKDVFSKVQLGQTVNQAVLVLYFPLITLASVAGGYMLSKIRFSPGDEV</sequence>
<reference evidence="3" key="1">
    <citation type="submission" date="2017-05" db="EMBL/GenBank/DDBJ databases">
        <authorList>
            <person name="Ray J."/>
            <person name="Price M."/>
            <person name="Deutschbauer A."/>
        </authorList>
    </citation>
    <scope>NUCLEOTIDE SEQUENCE [LARGE SCALE GENOMIC DNA]</scope>
    <source>
        <strain evidence="3">DSM 19842</strain>
    </source>
</reference>
<dbReference type="AlphaFoldDB" id="A0A1X9YR79"/>
<accession>A0A1X9YR79</accession>
<dbReference type="KEGG" id="pact:CA264_07825"/>
<dbReference type="Proteomes" id="UP000266292">
    <property type="component" value="Chromosome"/>
</dbReference>
<organism evidence="2 3">
    <name type="scientific">Pontibacter actiniarum</name>
    <dbReference type="NCBI Taxonomy" id="323450"/>
    <lineage>
        <taxon>Bacteria</taxon>
        <taxon>Pseudomonadati</taxon>
        <taxon>Bacteroidota</taxon>
        <taxon>Cytophagia</taxon>
        <taxon>Cytophagales</taxon>
        <taxon>Hymenobacteraceae</taxon>
        <taxon>Pontibacter</taxon>
    </lineage>
</organism>
<protein>
    <submittedName>
        <fullName evidence="2">Uncharacterized protein</fullName>
    </submittedName>
</protein>
<feature type="transmembrane region" description="Helical" evidence="1">
    <location>
        <begin position="70"/>
        <end position="94"/>
    </location>
</feature>
<feature type="transmembrane region" description="Helical" evidence="1">
    <location>
        <begin position="38"/>
        <end position="58"/>
    </location>
</feature>
<feature type="transmembrane region" description="Helical" evidence="1">
    <location>
        <begin position="5"/>
        <end position="26"/>
    </location>
</feature>
<keyword evidence="1" id="KW-0812">Transmembrane</keyword>
<dbReference type="STRING" id="709015.GCA_000472485_01570"/>
<evidence type="ECO:0000313" key="3">
    <source>
        <dbReference type="Proteomes" id="UP000266292"/>
    </source>
</evidence>
<evidence type="ECO:0000313" key="2">
    <source>
        <dbReference type="EMBL" id="ARS35354.1"/>
    </source>
</evidence>
<keyword evidence="3" id="KW-1185">Reference proteome</keyword>
<evidence type="ECO:0000256" key="1">
    <source>
        <dbReference type="SAM" id="Phobius"/>
    </source>
</evidence>
<dbReference type="RefSeq" id="WP_025606100.1">
    <property type="nucleotide sequence ID" value="NZ_CP021235.1"/>
</dbReference>